<dbReference type="RefSeq" id="WP_272136742.1">
    <property type="nucleotide sequence ID" value="NZ_JAQNDM010000002.1"/>
</dbReference>
<gene>
    <name evidence="1" type="primary">tcmP</name>
    <name evidence="1" type="ORF">POL68_09795</name>
</gene>
<evidence type="ECO:0000313" key="1">
    <source>
        <dbReference type="EMBL" id="MDC0708759.1"/>
    </source>
</evidence>
<accession>A0ABT5D6R9</accession>
<dbReference type="Proteomes" id="UP001221838">
    <property type="component" value="Unassembled WGS sequence"/>
</dbReference>
<proteinExistence type="predicted"/>
<sequence>MAMRSRATAKGKAHSFGGDWTSTKLDVLAKYLAKYLDALKNQPFKTAYIDAFAGTGYRTMRREREEEPTGNLLFPDLATDEPQQLLDGSARLALKARGSGAPEDAPRFHRFIFIERDAKRCAELVALKSEPEFAALAADIRVEQGDANAEIQKICAKNWSGHRAVLFLDPYGMQVEWQTIEAIAKTKAIDLWLLFPLGIGVSRLLTRSGEIPKGWRTRLDKLLGTTNWYDEFYKVEHKADLFGNDEERVVKATNETIARYFNDRLKTIFPANGVAEPGILRNSSNNPLYLLCFAAGNDRGAPIAVKIANHILKETR</sequence>
<organism evidence="1 2">
    <name type="scientific">Stigmatella ashevillensis</name>
    <dbReference type="NCBI Taxonomy" id="2995309"/>
    <lineage>
        <taxon>Bacteria</taxon>
        <taxon>Pseudomonadati</taxon>
        <taxon>Myxococcota</taxon>
        <taxon>Myxococcia</taxon>
        <taxon>Myxococcales</taxon>
        <taxon>Cystobacterineae</taxon>
        <taxon>Archangiaceae</taxon>
        <taxon>Stigmatella</taxon>
    </lineage>
</organism>
<dbReference type="InterPro" id="IPR031009">
    <property type="entry name" value="Tcm_partner"/>
</dbReference>
<name>A0ABT5D6R9_9BACT</name>
<evidence type="ECO:0000313" key="2">
    <source>
        <dbReference type="Proteomes" id="UP001221838"/>
    </source>
</evidence>
<reference evidence="1 2" key="1">
    <citation type="submission" date="2022-11" db="EMBL/GenBank/DDBJ databases">
        <title>Minimal conservation of predation-associated metabolite biosynthetic gene clusters underscores biosynthetic potential of Myxococcota including descriptions for ten novel species: Archangium lansinium sp. nov., Myxococcus landrumus sp. nov., Nannocystis bai.</title>
        <authorList>
            <person name="Ahearne A."/>
            <person name="Stevens C."/>
            <person name="Dowd S."/>
        </authorList>
    </citation>
    <scope>NUCLEOTIDE SEQUENCE [LARGE SCALE GENOMIC DNA]</scope>
    <source>
        <strain evidence="1 2">NCWAL01</strain>
    </source>
</reference>
<dbReference type="NCBIfam" id="TIGR04474">
    <property type="entry name" value="tcm_partner"/>
    <property type="match status" value="1"/>
</dbReference>
<protein>
    <submittedName>
        <fullName evidence="1">Three-Cys-motif partner protein TcmP</fullName>
    </submittedName>
</protein>
<dbReference type="EMBL" id="JAQNDM010000002">
    <property type="protein sequence ID" value="MDC0708759.1"/>
    <property type="molecule type" value="Genomic_DNA"/>
</dbReference>
<keyword evidence="2" id="KW-1185">Reference proteome</keyword>
<comment type="caution">
    <text evidence="1">The sequence shown here is derived from an EMBL/GenBank/DDBJ whole genome shotgun (WGS) entry which is preliminary data.</text>
</comment>